<evidence type="ECO:0000313" key="2">
    <source>
        <dbReference type="Proteomes" id="UP001054821"/>
    </source>
</evidence>
<proteinExistence type="predicted"/>
<evidence type="ECO:0000313" key="1">
    <source>
        <dbReference type="EMBL" id="KAI5339683.1"/>
    </source>
</evidence>
<comment type="caution">
    <text evidence="1">The sequence shown here is derived from an EMBL/GenBank/DDBJ whole genome shotgun (WGS) entry which is preliminary data.</text>
</comment>
<keyword evidence="2" id="KW-1185">Reference proteome</keyword>
<dbReference type="AlphaFoldDB" id="A0AAD4ZC39"/>
<sequence>MKDLRPVHYFLGMEILRTPNGLSLTQSKYIKDLLTRTKMQDAKHISSPVASGRRLSLHDGAPLDDPSEYRSVVGALQYLTLTRPDIAFAVNHVCQFMHQPTSAHWVAVKRILRYLNGTSTHGLFYKPGSLSLMAYSDADYAGDPDDRRSTGGYCLYLGSNLISWSSKKQGGVSRSSTEAEYSQLAYTAAAISWFRALFRDLQLSLSCPKLWCDNISAISLASNPVFHARTRHVEVDYHYVREKVVRQELDVRYLATHDQIADIFTKGLSISRFRLLTSKLPVRSSPVSLRGCIRCLLPLGLLSCIYVYHIPLSYLITLYPYHI</sequence>
<dbReference type="SUPFAM" id="SSF56672">
    <property type="entry name" value="DNA/RNA polymerases"/>
    <property type="match status" value="1"/>
</dbReference>
<accession>A0AAD4ZC39</accession>
<dbReference type="PANTHER" id="PTHR11439">
    <property type="entry name" value="GAG-POL-RELATED RETROTRANSPOSON"/>
    <property type="match status" value="1"/>
</dbReference>
<dbReference type="EMBL" id="JAJFAZ020000003">
    <property type="protein sequence ID" value="KAI5339683.1"/>
    <property type="molecule type" value="Genomic_DNA"/>
</dbReference>
<gene>
    <name evidence="1" type="ORF">L3X38_018955</name>
</gene>
<dbReference type="CDD" id="cd09272">
    <property type="entry name" value="RNase_HI_RT_Ty1"/>
    <property type="match status" value="1"/>
</dbReference>
<dbReference type="InterPro" id="IPR043502">
    <property type="entry name" value="DNA/RNA_pol_sf"/>
</dbReference>
<organism evidence="1 2">
    <name type="scientific">Prunus dulcis</name>
    <name type="common">Almond</name>
    <name type="synonym">Amygdalus dulcis</name>
    <dbReference type="NCBI Taxonomy" id="3755"/>
    <lineage>
        <taxon>Eukaryota</taxon>
        <taxon>Viridiplantae</taxon>
        <taxon>Streptophyta</taxon>
        <taxon>Embryophyta</taxon>
        <taxon>Tracheophyta</taxon>
        <taxon>Spermatophyta</taxon>
        <taxon>Magnoliopsida</taxon>
        <taxon>eudicotyledons</taxon>
        <taxon>Gunneridae</taxon>
        <taxon>Pentapetalae</taxon>
        <taxon>rosids</taxon>
        <taxon>fabids</taxon>
        <taxon>Rosales</taxon>
        <taxon>Rosaceae</taxon>
        <taxon>Amygdaloideae</taxon>
        <taxon>Amygdaleae</taxon>
        <taxon>Prunus</taxon>
    </lineage>
</organism>
<reference evidence="1 2" key="1">
    <citation type="journal article" date="2022" name="G3 (Bethesda)">
        <title>Whole-genome sequence and methylome profiling of the almond [Prunus dulcis (Mill.) D.A. Webb] cultivar 'Nonpareil'.</title>
        <authorList>
            <person name="D'Amico-Willman K.M."/>
            <person name="Ouma W.Z."/>
            <person name="Meulia T."/>
            <person name="Sideli G.M."/>
            <person name="Gradziel T.M."/>
            <person name="Fresnedo-Ramirez J."/>
        </authorList>
    </citation>
    <scope>NUCLEOTIDE SEQUENCE [LARGE SCALE GENOMIC DNA]</scope>
    <source>
        <strain evidence="1">Clone GOH B32 T37-40</strain>
    </source>
</reference>
<dbReference type="Proteomes" id="UP001054821">
    <property type="component" value="Chromosome 3"/>
</dbReference>
<name>A0AAD4ZC39_PRUDU</name>
<evidence type="ECO:0008006" key="3">
    <source>
        <dbReference type="Google" id="ProtNLM"/>
    </source>
</evidence>
<dbReference type="PANTHER" id="PTHR11439:SF500">
    <property type="entry name" value="RNA-DIRECTED DNA POLYMERASE"/>
    <property type="match status" value="1"/>
</dbReference>
<protein>
    <recommendedName>
        <fullName evidence="3">Transposable element protein</fullName>
    </recommendedName>
</protein>